<keyword evidence="9" id="KW-1185">Reference proteome</keyword>
<dbReference type="Proteomes" id="UP000016931">
    <property type="component" value="Unassembled WGS sequence"/>
</dbReference>
<evidence type="ECO:0000256" key="2">
    <source>
        <dbReference type="ARBA" id="ARBA00022692"/>
    </source>
</evidence>
<evidence type="ECO:0000256" key="6">
    <source>
        <dbReference type="SAM" id="Phobius"/>
    </source>
</evidence>
<protein>
    <recommendedName>
        <fullName evidence="7">Rhodopsin domain-containing protein</fullName>
    </recommendedName>
</protein>
<dbReference type="OrthoDB" id="444631at2759"/>
<feature type="transmembrane region" description="Helical" evidence="6">
    <location>
        <begin position="125"/>
        <end position="148"/>
    </location>
</feature>
<dbReference type="GO" id="GO:0016020">
    <property type="term" value="C:membrane"/>
    <property type="evidence" value="ECO:0007669"/>
    <property type="project" value="UniProtKB-SubCell"/>
</dbReference>
<keyword evidence="2 6" id="KW-0812">Transmembrane</keyword>
<reference evidence="8 9" key="1">
    <citation type="journal article" date="2012" name="PLoS Pathog.">
        <title>Diverse lifestyles and strategies of plant pathogenesis encoded in the genomes of eighteen Dothideomycetes fungi.</title>
        <authorList>
            <person name="Ohm R.A."/>
            <person name="Feau N."/>
            <person name="Henrissat B."/>
            <person name="Schoch C.L."/>
            <person name="Horwitz B.A."/>
            <person name="Barry K.W."/>
            <person name="Condon B.J."/>
            <person name="Copeland A.C."/>
            <person name="Dhillon B."/>
            <person name="Glaser F."/>
            <person name="Hesse C.N."/>
            <person name="Kosti I."/>
            <person name="LaButti K."/>
            <person name="Lindquist E.A."/>
            <person name="Lucas S."/>
            <person name="Salamov A.A."/>
            <person name="Bradshaw R.E."/>
            <person name="Ciuffetti L."/>
            <person name="Hamelin R.C."/>
            <person name="Kema G.H.J."/>
            <person name="Lawrence C."/>
            <person name="Scott J.A."/>
            <person name="Spatafora J.W."/>
            <person name="Turgeon B.G."/>
            <person name="de Wit P.J.G.M."/>
            <person name="Zhong S."/>
            <person name="Goodwin S.B."/>
            <person name="Grigoriev I.V."/>
        </authorList>
    </citation>
    <scope>NUCLEOTIDE SEQUENCE [LARGE SCALE GENOMIC DNA]</scope>
    <source>
        <strain evidence="8 9">SO2202</strain>
    </source>
</reference>
<dbReference type="OMA" id="CYCVIAS"/>
<accession>M3CX77</accession>
<gene>
    <name evidence="8" type="ORF">SEPMUDRAFT_144544</name>
</gene>
<dbReference type="PANTHER" id="PTHR33048:SF47">
    <property type="entry name" value="INTEGRAL MEMBRANE PROTEIN-RELATED"/>
    <property type="match status" value="1"/>
</dbReference>
<dbReference type="EMBL" id="KB456270">
    <property type="protein sequence ID" value="EMF08717.1"/>
    <property type="molecule type" value="Genomic_DNA"/>
</dbReference>
<dbReference type="InterPro" id="IPR049326">
    <property type="entry name" value="Rhodopsin_dom_fungi"/>
</dbReference>
<dbReference type="Pfam" id="PF20684">
    <property type="entry name" value="Fung_rhodopsin"/>
    <property type="match status" value="1"/>
</dbReference>
<dbReference type="AlphaFoldDB" id="M3CX77"/>
<organism evidence="8 9">
    <name type="scientific">Sphaerulina musiva (strain SO2202)</name>
    <name type="common">Poplar stem canker fungus</name>
    <name type="synonym">Septoria musiva</name>
    <dbReference type="NCBI Taxonomy" id="692275"/>
    <lineage>
        <taxon>Eukaryota</taxon>
        <taxon>Fungi</taxon>
        <taxon>Dikarya</taxon>
        <taxon>Ascomycota</taxon>
        <taxon>Pezizomycotina</taxon>
        <taxon>Dothideomycetes</taxon>
        <taxon>Dothideomycetidae</taxon>
        <taxon>Mycosphaerellales</taxon>
        <taxon>Mycosphaerellaceae</taxon>
        <taxon>Sphaerulina</taxon>
    </lineage>
</organism>
<feature type="transmembrane region" description="Helical" evidence="6">
    <location>
        <begin position="168"/>
        <end position="192"/>
    </location>
</feature>
<dbReference type="InterPro" id="IPR052337">
    <property type="entry name" value="SAT4-like"/>
</dbReference>
<evidence type="ECO:0000256" key="4">
    <source>
        <dbReference type="ARBA" id="ARBA00023136"/>
    </source>
</evidence>
<dbReference type="PANTHER" id="PTHR33048">
    <property type="entry name" value="PTH11-LIKE INTEGRAL MEMBRANE PROTEIN (AFU_ORTHOLOGUE AFUA_5G11245)"/>
    <property type="match status" value="1"/>
</dbReference>
<keyword evidence="4 6" id="KW-0472">Membrane</keyword>
<evidence type="ECO:0000313" key="8">
    <source>
        <dbReference type="EMBL" id="EMF08717.1"/>
    </source>
</evidence>
<feature type="transmembrane region" description="Helical" evidence="6">
    <location>
        <begin position="244"/>
        <end position="263"/>
    </location>
</feature>
<evidence type="ECO:0000256" key="1">
    <source>
        <dbReference type="ARBA" id="ARBA00004141"/>
    </source>
</evidence>
<feature type="domain" description="Rhodopsin" evidence="7">
    <location>
        <begin position="30"/>
        <end position="266"/>
    </location>
</feature>
<dbReference type="HOGENOM" id="CLU_028200_0_2_1"/>
<sequence length="279" mass="31631">MSKPSGHASPTTVVAVVLSFTFTALTCVLLRLWTRLGIVHQAGWDDFVVTLAMAFTTVFTICILNQVHFGLGRHQSSLTEVQERRLLIWFWISVWNYYFGLGLAKLSIVLQCLRIFGHIPKFRKISIVLFGIMFVFMWWTVLATMFMCTPVSHFWEPEKKGGKCLPRLPLWFFNSSFNIATDIATALLPLPVTKSLNLPKRQRYILMSVFGLGGIICLISIIRFHSLYAIAISDDPSWDNPLAALWAVLEATVGIIASCLPTLKGLRVLEEEEEEEMWS</sequence>
<evidence type="ECO:0000313" key="9">
    <source>
        <dbReference type="Proteomes" id="UP000016931"/>
    </source>
</evidence>
<feature type="transmembrane region" description="Helical" evidence="6">
    <location>
        <begin position="12"/>
        <end position="34"/>
    </location>
</feature>
<keyword evidence="3 6" id="KW-1133">Transmembrane helix</keyword>
<evidence type="ECO:0000256" key="5">
    <source>
        <dbReference type="ARBA" id="ARBA00038359"/>
    </source>
</evidence>
<name>M3CX77_SPHMS</name>
<feature type="transmembrane region" description="Helical" evidence="6">
    <location>
        <begin position="204"/>
        <end position="224"/>
    </location>
</feature>
<dbReference type="eggNOG" id="ENOG502S025">
    <property type="taxonomic scope" value="Eukaryota"/>
</dbReference>
<feature type="transmembrane region" description="Helical" evidence="6">
    <location>
        <begin position="46"/>
        <end position="68"/>
    </location>
</feature>
<comment type="similarity">
    <text evidence="5">Belongs to the SAT4 family.</text>
</comment>
<dbReference type="STRING" id="692275.M3CX77"/>
<comment type="subcellular location">
    <subcellularLocation>
        <location evidence="1">Membrane</location>
        <topology evidence="1">Multi-pass membrane protein</topology>
    </subcellularLocation>
</comment>
<proteinExistence type="inferred from homology"/>
<dbReference type="GeneID" id="27900212"/>
<feature type="transmembrane region" description="Helical" evidence="6">
    <location>
        <begin position="88"/>
        <end position="113"/>
    </location>
</feature>
<evidence type="ECO:0000259" key="7">
    <source>
        <dbReference type="Pfam" id="PF20684"/>
    </source>
</evidence>
<evidence type="ECO:0000256" key="3">
    <source>
        <dbReference type="ARBA" id="ARBA00022989"/>
    </source>
</evidence>
<dbReference type="RefSeq" id="XP_016756838.1">
    <property type="nucleotide sequence ID" value="XM_016903075.1"/>
</dbReference>